<dbReference type="GO" id="GO:0006629">
    <property type="term" value="P:lipid metabolic process"/>
    <property type="evidence" value="ECO:0007669"/>
    <property type="project" value="InterPro"/>
</dbReference>
<gene>
    <name evidence="2" type="ORF">DDR33_19805</name>
</gene>
<accession>A0A2U2PC35</accession>
<evidence type="ECO:0000313" key="2">
    <source>
        <dbReference type="EMBL" id="PWG78966.1"/>
    </source>
</evidence>
<evidence type="ECO:0000313" key="3">
    <source>
        <dbReference type="Proteomes" id="UP000245647"/>
    </source>
</evidence>
<dbReference type="PROSITE" id="PS51704">
    <property type="entry name" value="GP_PDE"/>
    <property type="match status" value="1"/>
</dbReference>
<organism evidence="2 3">
    <name type="scientific">Pararcticibacter amylolyticus</name>
    <dbReference type="NCBI Taxonomy" id="2173175"/>
    <lineage>
        <taxon>Bacteria</taxon>
        <taxon>Pseudomonadati</taxon>
        <taxon>Bacteroidota</taxon>
        <taxon>Sphingobacteriia</taxon>
        <taxon>Sphingobacteriales</taxon>
        <taxon>Sphingobacteriaceae</taxon>
        <taxon>Pararcticibacter</taxon>
    </lineage>
</organism>
<dbReference type="EMBL" id="QEAS01000019">
    <property type="protein sequence ID" value="PWG78966.1"/>
    <property type="molecule type" value="Genomic_DNA"/>
</dbReference>
<protein>
    <submittedName>
        <fullName evidence="2">Glycerophosphodiester phosphodiesterase</fullName>
    </submittedName>
</protein>
<dbReference type="OrthoDB" id="9776255at2"/>
<dbReference type="InterPro" id="IPR017946">
    <property type="entry name" value="PLC-like_Pdiesterase_TIM-brl"/>
</dbReference>
<name>A0A2U2PC35_9SPHI</name>
<reference evidence="2 3" key="1">
    <citation type="submission" date="2018-04" db="EMBL/GenBank/DDBJ databases">
        <title>Pedobacter chongqingensis sp. nov., isolated from a rottenly hemp rope.</title>
        <authorList>
            <person name="Cai Y."/>
        </authorList>
    </citation>
    <scope>NUCLEOTIDE SEQUENCE [LARGE SCALE GENOMIC DNA]</scope>
    <source>
        <strain evidence="2 3">FJ4-8</strain>
    </source>
</reference>
<sequence length="279" mass="31157">MLDRNNVLKLKKNNLPQNSGYKYEISVSLGRRQCDFILVRDQFLHNKVIAHRGAWKNTGEAENSIGALRKAIEMGCEGAEFDVHMSEDSVLFIHHDPDLNGVRIEKTKSSDLAKLRLSNSEYLPTLAAYLKEGMAQNKTKLILEIKPSVISPERTLALTDKVVAMVHAMKAQAWVDYISFSYDCLKRVRQLDPAAKLAFLAGGKTPLELKADKIDGLDYHFSAFKNNPGIVKDAREAGISTNFWTVNDIGDLKALLAAGADVITTNEPELLFDLQKNKR</sequence>
<dbReference type="InterPro" id="IPR030395">
    <property type="entry name" value="GP_PDE_dom"/>
</dbReference>
<dbReference type="Pfam" id="PF03009">
    <property type="entry name" value="GDPD"/>
    <property type="match status" value="1"/>
</dbReference>
<dbReference type="SUPFAM" id="SSF51695">
    <property type="entry name" value="PLC-like phosphodiesterases"/>
    <property type="match status" value="1"/>
</dbReference>
<dbReference type="PANTHER" id="PTHR46211">
    <property type="entry name" value="GLYCEROPHOSPHORYL DIESTER PHOSPHODIESTERASE"/>
    <property type="match status" value="1"/>
</dbReference>
<dbReference type="GO" id="GO:0008081">
    <property type="term" value="F:phosphoric diester hydrolase activity"/>
    <property type="evidence" value="ECO:0007669"/>
    <property type="project" value="InterPro"/>
</dbReference>
<keyword evidence="3" id="KW-1185">Reference proteome</keyword>
<proteinExistence type="predicted"/>
<dbReference type="Gene3D" id="3.20.20.190">
    <property type="entry name" value="Phosphatidylinositol (PI) phosphodiesterase"/>
    <property type="match status" value="1"/>
</dbReference>
<evidence type="ECO:0000259" key="1">
    <source>
        <dbReference type="PROSITE" id="PS51704"/>
    </source>
</evidence>
<dbReference type="Proteomes" id="UP000245647">
    <property type="component" value="Unassembled WGS sequence"/>
</dbReference>
<comment type="caution">
    <text evidence="2">The sequence shown here is derived from an EMBL/GenBank/DDBJ whole genome shotgun (WGS) entry which is preliminary data.</text>
</comment>
<dbReference type="PANTHER" id="PTHR46211:SF1">
    <property type="entry name" value="GLYCEROPHOSPHODIESTER PHOSPHODIESTERASE, CYTOPLASMIC"/>
    <property type="match status" value="1"/>
</dbReference>
<dbReference type="AlphaFoldDB" id="A0A2U2PC35"/>
<feature type="domain" description="GP-PDE" evidence="1">
    <location>
        <begin position="46"/>
        <end position="275"/>
    </location>
</feature>